<dbReference type="Pfam" id="PF13263">
    <property type="entry name" value="PHP_C"/>
    <property type="match status" value="1"/>
</dbReference>
<sequence length="206" mass="21950">MRLEGSLMRILLDAHVHTNSSPDSTLTPGQLLERLKTKGINAVAITDHDTMDGYRRVMDTKGFADIIVVPGIEITTDLGDIIVLGVTEAIVSRDAFEVVDRARASGGIIVAPHPFDWKRASLGEKSAMLGVDLIEGVNGKCSRDENQQAKEFAKAIGAPVVGGSDAHDKGQVGAVVNVIECEKDLDSLLAALRRGAKSIIRLGEKA</sequence>
<accession>A0A7J3UYU6</accession>
<dbReference type="Gene3D" id="3.20.20.140">
    <property type="entry name" value="Metal-dependent hydrolases"/>
    <property type="match status" value="1"/>
</dbReference>
<dbReference type="PANTHER" id="PTHR42924">
    <property type="entry name" value="EXONUCLEASE"/>
    <property type="match status" value="1"/>
</dbReference>
<dbReference type="InterPro" id="IPR003141">
    <property type="entry name" value="Pol/His_phosphatase_N"/>
</dbReference>
<dbReference type="SUPFAM" id="SSF89550">
    <property type="entry name" value="PHP domain-like"/>
    <property type="match status" value="1"/>
</dbReference>
<name>A0A7J3UYU6_9CREN</name>
<dbReference type="EMBL" id="DRVT01000031">
    <property type="protein sequence ID" value="HHI49048.1"/>
    <property type="molecule type" value="Genomic_DNA"/>
</dbReference>
<dbReference type="InterPro" id="IPR004013">
    <property type="entry name" value="PHP_dom"/>
</dbReference>
<dbReference type="GO" id="GO:0035312">
    <property type="term" value="F:5'-3' DNA exonuclease activity"/>
    <property type="evidence" value="ECO:0007669"/>
    <property type="project" value="TreeGrafter"/>
</dbReference>
<dbReference type="CDD" id="cd07432">
    <property type="entry name" value="PHP_HisPPase"/>
    <property type="match status" value="1"/>
</dbReference>
<evidence type="ECO:0000313" key="2">
    <source>
        <dbReference type="EMBL" id="HHI49048.1"/>
    </source>
</evidence>
<dbReference type="SMART" id="SM00481">
    <property type="entry name" value="POLIIIAc"/>
    <property type="match status" value="1"/>
</dbReference>
<dbReference type="Pfam" id="PF02811">
    <property type="entry name" value="PHP"/>
    <property type="match status" value="1"/>
</dbReference>
<proteinExistence type="predicted"/>
<comment type="caution">
    <text evidence="2">The sequence shown here is derived from an EMBL/GenBank/DDBJ whole genome shotgun (WGS) entry which is preliminary data.</text>
</comment>
<dbReference type="AlphaFoldDB" id="A0A7J3UYU6"/>
<feature type="domain" description="Polymerase/histidinol phosphatase N-terminal" evidence="1">
    <location>
        <begin position="12"/>
        <end position="78"/>
    </location>
</feature>
<gene>
    <name evidence="2" type="ORF">ENL91_02635</name>
</gene>
<evidence type="ECO:0000259" key="1">
    <source>
        <dbReference type="SMART" id="SM00481"/>
    </source>
</evidence>
<dbReference type="InterPro" id="IPR016195">
    <property type="entry name" value="Pol/histidinol_Pase-like"/>
</dbReference>
<reference evidence="2" key="1">
    <citation type="journal article" date="2020" name="mSystems">
        <title>Genome- and Community-Level Interaction Insights into Carbon Utilization and Element Cycling Functions of Hydrothermarchaeota in Hydrothermal Sediment.</title>
        <authorList>
            <person name="Zhou Z."/>
            <person name="Liu Y."/>
            <person name="Xu W."/>
            <person name="Pan J."/>
            <person name="Luo Z.H."/>
            <person name="Li M."/>
        </authorList>
    </citation>
    <scope>NUCLEOTIDE SEQUENCE [LARGE SCALE GENOMIC DNA]</scope>
    <source>
        <strain evidence="2">SpSt-1038</strain>
    </source>
</reference>
<dbReference type="InterPro" id="IPR052018">
    <property type="entry name" value="PHP_domain"/>
</dbReference>
<dbReference type="GO" id="GO:0004534">
    <property type="term" value="F:5'-3' RNA exonuclease activity"/>
    <property type="evidence" value="ECO:0007669"/>
    <property type="project" value="TreeGrafter"/>
</dbReference>
<dbReference type="PANTHER" id="PTHR42924:SF3">
    <property type="entry name" value="POLYMERASE_HISTIDINOL PHOSPHATASE N-TERMINAL DOMAIN-CONTAINING PROTEIN"/>
    <property type="match status" value="1"/>
</dbReference>
<protein>
    <submittedName>
        <fullName evidence="2">PHP domain-containing protein</fullName>
    </submittedName>
</protein>
<organism evidence="2">
    <name type="scientific">Candidatus Methanosuratincola petrocarbonis</name>
    <name type="common">ex Vanwonterghem et al. 2016</name>
    <dbReference type="NCBI Taxonomy" id="1867261"/>
    <lineage>
        <taxon>Archaea</taxon>
        <taxon>Thermoproteota</taxon>
        <taxon>Methanosuratincolia</taxon>
        <taxon>Candidatus Methanomethylicales</taxon>
        <taxon>Candidatus Methanomethylicaceae</taxon>
        <taxon>Candidatus Methanosuratincola (ex Vanwonterghem et al. 2016)</taxon>
    </lineage>
</organism>